<gene>
    <name evidence="5" type="ORF">ABIE19_000719</name>
</gene>
<evidence type="ECO:0000313" key="5">
    <source>
        <dbReference type="EMBL" id="MET4682810.1"/>
    </source>
</evidence>
<sequence length="736" mass="77824">MLWLPLVSLVAVEQGEVAQASVAVSASSQPVVRISPQADPDDPVRVDDVEVVGRRGAALVPPETVLDGAEIDALGAWDISEVLGRLTETMGVADEPLVIINGKRVPNPSAFTGFPPDALVRAEVLPPEAAALYGGTPGQRVVNLVLQRQFASYDGRLNASRPTAGGTSTVGGDLRRSAIAGQNTRQMGLRLSRDTALRAWERDRDLPGQGPDAGGVTLRPRTDTVSANLNLTRGLGDWSGVFSLNGQARDSRSSAERGGVLIDSRRRMESLGASAGASGLLIGWSLQANLNANASRSRDDGFTDRRSENQSLGLMLSANRSLLNLPAGAVVANLNSSLQSSRSTTRTGQDDRTTRFQSSDFRGSLAVPLSKAGAENGVGHLLGDVLLTLGGSLRETGSGGGNEVNASLAWTPLKGVNLNALWSTSTEAVPEQQRSEPAYDGDPRVVFDFRNGEAVEIIPLLGGNPDLRPPSSERLSLTASLGPFTSWSLAANLGYQRAEATDGIGVLPDLTEEVEAAFPDRFVRDGSGRLISVDYRPLNLGSSLNEGLTAGLNFNLPRPAGGGAAANEAMVLRLALNYSLKLTDSLSLLPGRPETDRLRGDGGGTSRQSANLTLDARKGRWGVNASARWTEGYRSRRFSGRDDAGDLVTSDFASVDLRFSFQMTSSASRSGPRSGDAGQGGGRRRSQGMQLGLDISNLFDARPEARLGDGSPAPGFGRDDRDPLGRTVRLTLQRRF</sequence>
<reference evidence="5 6" key="1">
    <citation type="submission" date="2024-06" db="EMBL/GenBank/DDBJ databases">
        <title>Sorghum-associated microbial communities from plants grown in Nebraska, USA.</title>
        <authorList>
            <person name="Schachtman D."/>
        </authorList>
    </citation>
    <scope>NUCLEOTIDE SEQUENCE [LARGE SCALE GENOMIC DNA]</scope>
    <source>
        <strain evidence="5 6">2814</strain>
    </source>
</reference>
<keyword evidence="6" id="KW-1185">Reference proteome</keyword>
<dbReference type="PANTHER" id="PTHR47234">
    <property type="match status" value="1"/>
</dbReference>
<evidence type="ECO:0000313" key="6">
    <source>
        <dbReference type="Proteomes" id="UP001549313"/>
    </source>
</evidence>
<comment type="caution">
    <text evidence="5">The sequence shown here is derived from an EMBL/GenBank/DDBJ whole genome shotgun (WGS) entry which is preliminary data.</text>
</comment>
<accession>A0ABV2R8R6</accession>
<comment type="subcellular location">
    <subcellularLocation>
        <location evidence="1">Cell outer membrane</location>
    </subcellularLocation>
</comment>
<feature type="region of interest" description="Disordered" evidence="4">
    <location>
        <begin position="338"/>
        <end position="357"/>
    </location>
</feature>
<feature type="region of interest" description="Disordered" evidence="4">
    <location>
        <begin position="703"/>
        <end position="724"/>
    </location>
</feature>
<evidence type="ECO:0000256" key="4">
    <source>
        <dbReference type="SAM" id="MobiDB-lite"/>
    </source>
</evidence>
<dbReference type="EMBL" id="JBEPTF010000001">
    <property type="protein sequence ID" value="MET4682810.1"/>
    <property type="molecule type" value="Genomic_DNA"/>
</dbReference>
<feature type="compositionally biased region" description="Low complexity" evidence="4">
    <location>
        <begin position="338"/>
        <end position="347"/>
    </location>
</feature>
<evidence type="ECO:0000256" key="3">
    <source>
        <dbReference type="ARBA" id="ARBA00023237"/>
    </source>
</evidence>
<feature type="region of interest" description="Disordered" evidence="4">
    <location>
        <begin position="664"/>
        <end position="687"/>
    </location>
</feature>
<evidence type="ECO:0000256" key="2">
    <source>
        <dbReference type="ARBA" id="ARBA00023136"/>
    </source>
</evidence>
<protein>
    <recommendedName>
        <fullName evidence="7">TonB-dependent receptor</fullName>
    </recommendedName>
</protein>
<keyword evidence="3" id="KW-0998">Cell outer membrane</keyword>
<name>A0ABV2R8R6_9CAUL</name>
<feature type="region of interest" description="Disordered" evidence="4">
    <location>
        <begin position="590"/>
        <end position="611"/>
    </location>
</feature>
<evidence type="ECO:0008006" key="7">
    <source>
        <dbReference type="Google" id="ProtNLM"/>
    </source>
</evidence>
<dbReference type="InterPro" id="IPR036942">
    <property type="entry name" value="Beta-barrel_TonB_sf"/>
</dbReference>
<proteinExistence type="predicted"/>
<dbReference type="PANTHER" id="PTHR47234:SF1">
    <property type="entry name" value="TONB-DEPENDENT RECEPTOR"/>
    <property type="match status" value="1"/>
</dbReference>
<keyword evidence="2" id="KW-0472">Membrane</keyword>
<evidence type="ECO:0000256" key="1">
    <source>
        <dbReference type="ARBA" id="ARBA00004442"/>
    </source>
</evidence>
<dbReference type="Gene3D" id="2.40.170.20">
    <property type="entry name" value="TonB-dependent receptor, beta-barrel domain"/>
    <property type="match status" value="1"/>
</dbReference>
<dbReference type="SUPFAM" id="SSF56935">
    <property type="entry name" value="Porins"/>
    <property type="match status" value="1"/>
</dbReference>
<organism evidence="5 6">
    <name type="scientific">Brevundimonas faecalis</name>
    <dbReference type="NCBI Taxonomy" id="947378"/>
    <lineage>
        <taxon>Bacteria</taxon>
        <taxon>Pseudomonadati</taxon>
        <taxon>Pseudomonadota</taxon>
        <taxon>Alphaproteobacteria</taxon>
        <taxon>Caulobacterales</taxon>
        <taxon>Caulobacteraceae</taxon>
        <taxon>Brevundimonas</taxon>
    </lineage>
</organism>
<dbReference type="RefSeq" id="WP_354087748.1">
    <property type="nucleotide sequence ID" value="NZ_JBEPTF010000001.1"/>
</dbReference>
<dbReference type="Proteomes" id="UP001549313">
    <property type="component" value="Unassembled WGS sequence"/>
</dbReference>